<keyword evidence="5" id="KW-1185">Reference proteome</keyword>
<dbReference type="InterPro" id="IPR008218">
    <property type="entry name" value="ATPase_V1-cplx_f_g_su"/>
</dbReference>
<evidence type="ECO:0000256" key="2">
    <source>
        <dbReference type="ARBA" id="ARBA00022448"/>
    </source>
</evidence>
<evidence type="ECO:0000313" key="4">
    <source>
        <dbReference type="EMBL" id="ACK42776.1"/>
    </source>
</evidence>
<reference evidence="5" key="1">
    <citation type="journal article" date="2016" name="Front. Microbiol.">
        <title>The complete genome sequence of hyperthermophile Dictyoglomus turgidum DSM 6724 reveals a specialized carbohydrate fermentor.</title>
        <authorList>
            <person name="Brumm P.J."/>
            <person name="Gowda K."/>
            <person name="Robb F.T."/>
            <person name="Mead D.A."/>
        </authorList>
    </citation>
    <scope>NUCLEOTIDE SEQUENCE [LARGE SCALE GENOMIC DNA]</scope>
    <source>
        <strain evidence="5">DSM 6724 / Z-1310</strain>
    </source>
</reference>
<dbReference type="RefSeq" id="WP_012583854.1">
    <property type="nucleotide sequence ID" value="NC_011661.1"/>
</dbReference>
<keyword evidence="2" id="KW-0813">Transport</keyword>
<dbReference type="Pfam" id="PF01990">
    <property type="entry name" value="ATP-synt_F"/>
    <property type="match status" value="1"/>
</dbReference>
<evidence type="ECO:0000313" key="5">
    <source>
        <dbReference type="Proteomes" id="UP000007719"/>
    </source>
</evidence>
<dbReference type="Proteomes" id="UP000007719">
    <property type="component" value="Chromosome"/>
</dbReference>
<dbReference type="InterPro" id="IPR036906">
    <property type="entry name" value="ATPase_V1_fsu_sf"/>
</dbReference>
<dbReference type="HOGENOM" id="CLU_2141923_0_0_0"/>
<dbReference type="EnsemblBacteria" id="ACK42776">
    <property type="protein sequence ID" value="ACK42776"/>
    <property type="gene ID" value="Dtur_1502"/>
</dbReference>
<dbReference type="AlphaFoldDB" id="B8E139"/>
<comment type="similarity">
    <text evidence="1">Belongs to the V-ATPase F subunit family.</text>
</comment>
<organism evidence="4 5">
    <name type="scientific">Dictyoglomus turgidum (strain DSM 6724 / Z-1310)</name>
    <dbReference type="NCBI Taxonomy" id="515635"/>
    <lineage>
        <taxon>Bacteria</taxon>
        <taxon>Pseudomonadati</taxon>
        <taxon>Dictyoglomota</taxon>
        <taxon>Dictyoglomia</taxon>
        <taxon>Dictyoglomales</taxon>
        <taxon>Dictyoglomaceae</taxon>
        <taxon>Dictyoglomus</taxon>
    </lineage>
</organism>
<accession>B8E139</accession>
<dbReference type="STRING" id="515635.Dtur_1502"/>
<proteinExistence type="inferred from homology"/>
<dbReference type="KEGG" id="dtu:Dtur_1502"/>
<dbReference type="SUPFAM" id="SSF159468">
    <property type="entry name" value="AtpF-like"/>
    <property type="match status" value="1"/>
</dbReference>
<dbReference type="Gene3D" id="3.40.50.10580">
    <property type="entry name" value="ATPase, V1 complex, subunit F"/>
    <property type="match status" value="1"/>
</dbReference>
<keyword evidence="3" id="KW-0406">Ion transport</keyword>
<protein>
    <submittedName>
        <fullName evidence="4">ATP synthase (F/14-kDa) subunit</fullName>
    </submittedName>
</protein>
<sequence>MNESKIAVIGLDILVEIFKVFGIDIYPVKNSDEAYEVYKSLSEREYSLIIVLESVAGKIVENLKGREKIPLILPDTFSNKKLGEEILRDIAEKALGIDIISEGEGYYGRKNS</sequence>
<evidence type="ECO:0000256" key="3">
    <source>
        <dbReference type="ARBA" id="ARBA00023065"/>
    </source>
</evidence>
<name>B8E139_DICTD</name>
<dbReference type="EMBL" id="CP001251">
    <property type="protein sequence ID" value="ACK42776.1"/>
    <property type="molecule type" value="Genomic_DNA"/>
</dbReference>
<dbReference type="GO" id="GO:0046961">
    <property type="term" value="F:proton-transporting ATPase activity, rotational mechanism"/>
    <property type="evidence" value="ECO:0007669"/>
    <property type="project" value="InterPro"/>
</dbReference>
<dbReference type="InParanoid" id="B8E139"/>
<dbReference type="eggNOG" id="COG1436">
    <property type="taxonomic scope" value="Bacteria"/>
</dbReference>
<gene>
    <name evidence="4" type="ordered locus">Dtur_1502</name>
</gene>
<evidence type="ECO:0000256" key="1">
    <source>
        <dbReference type="ARBA" id="ARBA00010148"/>
    </source>
</evidence>
<dbReference type="OrthoDB" id="9799997at2"/>